<dbReference type="AlphaFoldDB" id="A0A8S4RJP9"/>
<dbReference type="EMBL" id="CAKXAJ010025178">
    <property type="protein sequence ID" value="CAH2236047.1"/>
    <property type="molecule type" value="Genomic_DNA"/>
</dbReference>
<reference evidence="1" key="1">
    <citation type="submission" date="2022-03" db="EMBL/GenBank/DDBJ databases">
        <authorList>
            <person name="Lindestad O."/>
        </authorList>
    </citation>
    <scope>NUCLEOTIDE SEQUENCE</scope>
</reference>
<evidence type="ECO:0000313" key="2">
    <source>
        <dbReference type="Proteomes" id="UP000838756"/>
    </source>
</evidence>
<sequence length="190" mass="20780">MAEAASARREARRRKILENSHNRLQIISGKSANEICKESSNITPIPTEFVDNSVPKESSSVIEHFLNNGVINAGVDSPQSFLSTNHESIALGDGDVTISSHNDEPFISQNSTAPTPESKLTGLTHWEMLTIYSSCNMENSDTEVGQASCGTCGARKLTLRAAEMRDLLKSLHTVVMLSSVGNQYLPHWYC</sequence>
<organism evidence="1 2">
    <name type="scientific">Pararge aegeria aegeria</name>
    <dbReference type="NCBI Taxonomy" id="348720"/>
    <lineage>
        <taxon>Eukaryota</taxon>
        <taxon>Metazoa</taxon>
        <taxon>Ecdysozoa</taxon>
        <taxon>Arthropoda</taxon>
        <taxon>Hexapoda</taxon>
        <taxon>Insecta</taxon>
        <taxon>Pterygota</taxon>
        <taxon>Neoptera</taxon>
        <taxon>Endopterygota</taxon>
        <taxon>Lepidoptera</taxon>
        <taxon>Glossata</taxon>
        <taxon>Ditrysia</taxon>
        <taxon>Papilionoidea</taxon>
        <taxon>Nymphalidae</taxon>
        <taxon>Satyrinae</taxon>
        <taxon>Satyrini</taxon>
        <taxon>Parargina</taxon>
        <taxon>Pararge</taxon>
    </lineage>
</organism>
<accession>A0A8S4RJP9</accession>
<dbReference type="Proteomes" id="UP000838756">
    <property type="component" value="Unassembled WGS sequence"/>
</dbReference>
<name>A0A8S4RJP9_9NEOP</name>
<protein>
    <submittedName>
        <fullName evidence="1">Jg7338 protein</fullName>
    </submittedName>
</protein>
<keyword evidence="2" id="KW-1185">Reference proteome</keyword>
<comment type="caution">
    <text evidence="1">The sequence shown here is derived from an EMBL/GenBank/DDBJ whole genome shotgun (WGS) entry which is preliminary data.</text>
</comment>
<evidence type="ECO:0000313" key="1">
    <source>
        <dbReference type="EMBL" id="CAH2236047.1"/>
    </source>
</evidence>
<proteinExistence type="predicted"/>
<dbReference type="OrthoDB" id="8117793at2759"/>
<gene>
    <name evidence="1" type="primary">jg7338</name>
    <name evidence="1" type="ORF">PAEG_LOCUS13542</name>
</gene>